<proteinExistence type="predicted"/>
<gene>
    <name evidence="2" type="ORF">CPELLU_LOCUS9980</name>
</gene>
<feature type="chain" id="PRO_5040486731" evidence="1">
    <location>
        <begin position="22"/>
        <end position="143"/>
    </location>
</feature>
<accession>A0A9N9E8W1</accession>
<evidence type="ECO:0000313" key="3">
    <source>
        <dbReference type="Proteomes" id="UP000789759"/>
    </source>
</evidence>
<keyword evidence="1" id="KW-0732">Signal</keyword>
<protein>
    <submittedName>
        <fullName evidence="2">10408_t:CDS:1</fullName>
    </submittedName>
</protein>
<dbReference type="OrthoDB" id="10449419at2759"/>
<feature type="signal peptide" evidence="1">
    <location>
        <begin position="1"/>
        <end position="21"/>
    </location>
</feature>
<dbReference type="AlphaFoldDB" id="A0A9N9E8W1"/>
<organism evidence="2 3">
    <name type="scientific">Cetraspora pellucida</name>
    <dbReference type="NCBI Taxonomy" id="1433469"/>
    <lineage>
        <taxon>Eukaryota</taxon>
        <taxon>Fungi</taxon>
        <taxon>Fungi incertae sedis</taxon>
        <taxon>Mucoromycota</taxon>
        <taxon>Glomeromycotina</taxon>
        <taxon>Glomeromycetes</taxon>
        <taxon>Diversisporales</taxon>
        <taxon>Gigasporaceae</taxon>
        <taxon>Cetraspora</taxon>
    </lineage>
</organism>
<evidence type="ECO:0000313" key="2">
    <source>
        <dbReference type="EMBL" id="CAG8664899.1"/>
    </source>
</evidence>
<name>A0A9N9E8W1_9GLOM</name>
<keyword evidence="3" id="KW-1185">Reference proteome</keyword>
<sequence>MKFIILLQLFILGLFSEVVLTSTLIARNRDKRQEQEDKCPAKSIPHWYHCMIKNQIASLDNECDPYAQCTIWPDVAGDAYFVQCQTSSPFCNFGTYPIPTLQFTCSQDTIIETSNDKCTFSCNNCFTNPDYASNPSTIICTGC</sequence>
<dbReference type="EMBL" id="CAJVQA010007980">
    <property type="protein sequence ID" value="CAG8664899.1"/>
    <property type="molecule type" value="Genomic_DNA"/>
</dbReference>
<evidence type="ECO:0000256" key="1">
    <source>
        <dbReference type="SAM" id="SignalP"/>
    </source>
</evidence>
<reference evidence="2" key="1">
    <citation type="submission" date="2021-06" db="EMBL/GenBank/DDBJ databases">
        <authorList>
            <person name="Kallberg Y."/>
            <person name="Tangrot J."/>
            <person name="Rosling A."/>
        </authorList>
    </citation>
    <scope>NUCLEOTIDE SEQUENCE</scope>
    <source>
        <strain evidence="2">FL966</strain>
    </source>
</reference>
<comment type="caution">
    <text evidence="2">The sequence shown here is derived from an EMBL/GenBank/DDBJ whole genome shotgun (WGS) entry which is preliminary data.</text>
</comment>
<dbReference type="Proteomes" id="UP000789759">
    <property type="component" value="Unassembled WGS sequence"/>
</dbReference>